<name>A0A2Z7CBI0_9LAMI</name>
<dbReference type="Proteomes" id="UP000250235">
    <property type="component" value="Unassembled WGS sequence"/>
</dbReference>
<dbReference type="AlphaFoldDB" id="A0A2Z7CBI0"/>
<gene>
    <name evidence="1" type="ORF">F511_17152</name>
</gene>
<keyword evidence="2" id="KW-1185">Reference proteome</keyword>
<proteinExistence type="predicted"/>
<dbReference type="EMBL" id="KQ999381">
    <property type="protein sequence ID" value="KZV41783.1"/>
    <property type="molecule type" value="Genomic_DNA"/>
</dbReference>
<organism evidence="1 2">
    <name type="scientific">Dorcoceras hygrometricum</name>
    <dbReference type="NCBI Taxonomy" id="472368"/>
    <lineage>
        <taxon>Eukaryota</taxon>
        <taxon>Viridiplantae</taxon>
        <taxon>Streptophyta</taxon>
        <taxon>Embryophyta</taxon>
        <taxon>Tracheophyta</taxon>
        <taxon>Spermatophyta</taxon>
        <taxon>Magnoliopsida</taxon>
        <taxon>eudicotyledons</taxon>
        <taxon>Gunneridae</taxon>
        <taxon>Pentapetalae</taxon>
        <taxon>asterids</taxon>
        <taxon>lamiids</taxon>
        <taxon>Lamiales</taxon>
        <taxon>Gesneriaceae</taxon>
        <taxon>Didymocarpoideae</taxon>
        <taxon>Trichosporeae</taxon>
        <taxon>Loxocarpinae</taxon>
        <taxon>Dorcoceras</taxon>
    </lineage>
</organism>
<evidence type="ECO:0000313" key="2">
    <source>
        <dbReference type="Proteomes" id="UP000250235"/>
    </source>
</evidence>
<sequence length="256" mass="28962">MQSCDITTTGTLYKFTIVATDLNTVNKRSKTTKAKTLRKRWPVTNTILQSKSTRTTRLLLRCLTCIEKTNISRGTTKVAVNRYLSGNNETLRRLRHILNELTLLIKSGLSPDRTSIVYPSKFNVQSLHSISGNQELLWNLYNSVYFKVHHSWLNFLLLKSEKEKESECSKSRKIPWKRKAIQLEIHYSGIKATGSSLEPDLSMMGSPYPCADSVSLSHDVPHGAKYGSSVPRHLTARLECVEESRVPRTPCLAPTL</sequence>
<protein>
    <submittedName>
        <fullName evidence="1">Uncharacterized protein</fullName>
    </submittedName>
</protein>
<accession>A0A2Z7CBI0</accession>
<evidence type="ECO:0000313" key="1">
    <source>
        <dbReference type="EMBL" id="KZV41783.1"/>
    </source>
</evidence>
<reference evidence="1 2" key="1">
    <citation type="journal article" date="2015" name="Proc. Natl. Acad. Sci. U.S.A.">
        <title>The resurrection genome of Boea hygrometrica: A blueprint for survival of dehydration.</title>
        <authorList>
            <person name="Xiao L."/>
            <person name="Yang G."/>
            <person name="Zhang L."/>
            <person name="Yang X."/>
            <person name="Zhao S."/>
            <person name="Ji Z."/>
            <person name="Zhou Q."/>
            <person name="Hu M."/>
            <person name="Wang Y."/>
            <person name="Chen M."/>
            <person name="Xu Y."/>
            <person name="Jin H."/>
            <person name="Xiao X."/>
            <person name="Hu G."/>
            <person name="Bao F."/>
            <person name="Hu Y."/>
            <person name="Wan P."/>
            <person name="Li L."/>
            <person name="Deng X."/>
            <person name="Kuang T."/>
            <person name="Xiang C."/>
            <person name="Zhu J.K."/>
            <person name="Oliver M.J."/>
            <person name="He Y."/>
        </authorList>
    </citation>
    <scope>NUCLEOTIDE SEQUENCE [LARGE SCALE GENOMIC DNA]</scope>
    <source>
        <strain evidence="2">cv. XS01</strain>
    </source>
</reference>